<proteinExistence type="predicted"/>
<organism evidence="1 2">
    <name type="scientific">Rhododendron molle</name>
    <name type="common">Chinese azalea</name>
    <name type="synonym">Azalea mollis</name>
    <dbReference type="NCBI Taxonomy" id="49168"/>
    <lineage>
        <taxon>Eukaryota</taxon>
        <taxon>Viridiplantae</taxon>
        <taxon>Streptophyta</taxon>
        <taxon>Embryophyta</taxon>
        <taxon>Tracheophyta</taxon>
        <taxon>Spermatophyta</taxon>
        <taxon>Magnoliopsida</taxon>
        <taxon>eudicotyledons</taxon>
        <taxon>Gunneridae</taxon>
        <taxon>Pentapetalae</taxon>
        <taxon>asterids</taxon>
        <taxon>Ericales</taxon>
        <taxon>Ericaceae</taxon>
        <taxon>Ericoideae</taxon>
        <taxon>Rhodoreae</taxon>
        <taxon>Rhododendron</taxon>
    </lineage>
</organism>
<gene>
    <name evidence="1" type="ORF">RHMOL_Rhmol05G0117400</name>
</gene>
<sequence>MVAAGSRGRTLEHVLALLGAQDINEIKSSASAMMAAAAGCGGGRRSDEGGDGLVLCMVNGAWVDMRFPLIGSYKEEVLKGIYACNAITVDFQKQVDEKGTEAAVITLAEVVATSKRAHRSPKLSFIADHPFLFMIKEEMSGLFFFMRAVLNPSL</sequence>
<comment type="caution">
    <text evidence="1">The sequence shown here is derived from an EMBL/GenBank/DDBJ whole genome shotgun (WGS) entry which is preliminary data.</text>
</comment>
<keyword evidence="2" id="KW-1185">Reference proteome</keyword>
<dbReference type="EMBL" id="CM046392">
    <property type="protein sequence ID" value="KAI8554681.1"/>
    <property type="molecule type" value="Genomic_DNA"/>
</dbReference>
<reference evidence="1" key="1">
    <citation type="submission" date="2022-02" db="EMBL/GenBank/DDBJ databases">
        <title>Plant Genome Project.</title>
        <authorList>
            <person name="Zhang R.-G."/>
        </authorList>
    </citation>
    <scope>NUCLEOTIDE SEQUENCE</scope>
    <source>
        <strain evidence="1">AT1</strain>
    </source>
</reference>
<protein>
    <submittedName>
        <fullName evidence="1">Uncharacterized protein</fullName>
    </submittedName>
</protein>
<dbReference type="Proteomes" id="UP001062846">
    <property type="component" value="Chromosome 5"/>
</dbReference>
<evidence type="ECO:0000313" key="1">
    <source>
        <dbReference type="EMBL" id="KAI8554681.1"/>
    </source>
</evidence>
<accession>A0ACC0NN48</accession>
<name>A0ACC0NN48_RHOML</name>
<evidence type="ECO:0000313" key="2">
    <source>
        <dbReference type="Proteomes" id="UP001062846"/>
    </source>
</evidence>